<evidence type="ECO:0000256" key="2">
    <source>
        <dbReference type="ARBA" id="ARBA00022692"/>
    </source>
</evidence>
<dbReference type="Pfam" id="PF17963">
    <property type="entry name" value="Big_9"/>
    <property type="match status" value="2"/>
</dbReference>
<dbReference type="InterPro" id="IPR013320">
    <property type="entry name" value="ConA-like_dom_sf"/>
</dbReference>
<dbReference type="InterPro" id="IPR039005">
    <property type="entry name" value="CSPG_rpt"/>
</dbReference>
<dbReference type="InterPro" id="IPR002126">
    <property type="entry name" value="Cadherin-like_dom"/>
</dbReference>
<evidence type="ECO:0000313" key="10">
    <source>
        <dbReference type="EMBL" id="CUS31820.1"/>
    </source>
</evidence>
<dbReference type="NCBIfam" id="NF012211">
    <property type="entry name" value="tand_rpt_95"/>
    <property type="match status" value="2"/>
</dbReference>
<dbReference type="PANTHER" id="PTHR24028:SF328">
    <property type="entry name" value="CADHERIN-3"/>
    <property type="match status" value="1"/>
</dbReference>
<keyword evidence="6" id="KW-0325">Glycoprotein</keyword>
<dbReference type="SUPFAM" id="SSF49313">
    <property type="entry name" value="Cadherin-like"/>
    <property type="match status" value="2"/>
</dbReference>
<dbReference type="Pfam" id="PF17164">
    <property type="entry name" value="DUF5122"/>
    <property type="match status" value="7"/>
</dbReference>
<dbReference type="PANTHER" id="PTHR24028">
    <property type="entry name" value="CADHERIN-87A"/>
    <property type="match status" value="1"/>
</dbReference>
<dbReference type="SUPFAM" id="SSF75011">
    <property type="entry name" value="3-carboxy-cis,cis-mucoante lactonizing enzyme"/>
    <property type="match status" value="1"/>
</dbReference>
<dbReference type="InterPro" id="IPR001791">
    <property type="entry name" value="Laminin_G"/>
</dbReference>
<dbReference type="Proteomes" id="UP000199032">
    <property type="component" value="Unassembled WGS sequence"/>
</dbReference>
<comment type="subcellular location">
    <subcellularLocation>
        <location evidence="1">Membrane</location>
        <topology evidence="1">Single-pass membrane protein</topology>
    </subcellularLocation>
</comment>
<feature type="region of interest" description="Disordered" evidence="7">
    <location>
        <begin position="2774"/>
        <end position="2811"/>
    </location>
</feature>
<keyword evidence="5" id="KW-1015">Disulfide bond</keyword>
<dbReference type="InterPro" id="IPR013431">
    <property type="entry name" value="Delta_60_rpt"/>
</dbReference>
<evidence type="ECO:0000256" key="5">
    <source>
        <dbReference type="ARBA" id="ARBA00023157"/>
    </source>
</evidence>
<dbReference type="PROSITE" id="PS50268">
    <property type="entry name" value="CADHERIN_2"/>
    <property type="match status" value="2"/>
</dbReference>
<keyword evidence="11" id="KW-1185">Reference proteome</keyword>
<feature type="region of interest" description="Disordered" evidence="7">
    <location>
        <begin position="2970"/>
        <end position="3007"/>
    </location>
</feature>
<dbReference type="GO" id="GO:0007156">
    <property type="term" value="P:homophilic cell adhesion via plasma membrane adhesion molecules"/>
    <property type="evidence" value="ECO:0007669"/>
    <property type="project" value="InterPro"/>
</dbReference>
<dbReference type="Pfam" id="PF13385">
    <property type="entry name" value="Laminin_G_3"/>
    <property type="match status" value="2"/>
</dbReference>
<dbReference type="Pfam" id="PF14252">
    <property type="entry name" value="DUF4347"/>
    <property type="match status" value="1"/>
</dbReference>
<dbReference type="InterPro" id="IPR006558">
    <property type="entry name" value="LamG-like"/>
</dbReference>
<keyword evidence="4" id="KW-1133">Transmembrane helix</keyword>
<dbReference type="SMART" id="SM00282">
    <property type="entry name" value="LamG"/>
    <property type="match status" value="1"/>
</dbReference>
<dbReference type="SMART" id="SM00560">
    <property type="entry name" value="LamGL"/>
    <property type="match status" value="2"/>
</dbReference>
<accession>A0A0S4L291</accession>
<dbReference type="InterPro" id="IPR015919">
    <property type="entry name" value="Cadherin-like_sf"/>
</dbReference>
<evidence type="ECO:0000313" key="11">
    <source>
        <dbReference type="Proteomes" id="UP000199032"/>
    </source>
</evidence>
<evidence type="ECO:0000256" key="6">
    <source>
        <dbReference type="ARBA" id="ARBA00023180"/>
    </source>
</evidence>
<keyword evidence="4" id="KW-0472">Membrane</keyword>
<dbReference type="Gene3D" id="2.60.120.260">
    <property type="entry name" value="Galactose-binding domain-like"/>
    <property type="match status" value="1"/>
</dbReference>
<dbReference type="GO" id="GO:0005886">
    <property type="term" value="C:plasma membrane"/>
    <property type="evidence" value="ECO:0007669"/>
    <property type="project" value="TreeGrafter"/>
</dbReference>
<dbReference type="PROSITE" id="PS50025">
    <property type="entry name" value="LAM_G_DOMAIN"/>
    <property type="match status" value="1"/>
</dbReference>
<evidence type="ECO:0000256" key="4">
    <source>
        <dbReference type="ARBA" id="ARBA00022989"/>
    </source>
</evidence>
<dbReference type="CDD" id="cd00110">
    <property type="entry name" value="LamG"/>
    <property type="match status" value="1"/>
</dbReference>
<evidence type="ECO:0000256" key="7">
    <source>
        <dbReference type="SAM" id="MobiDB-lite"/>
    </source>
</evidence>
<dbReference type="SUPFAM" id="SSF49899">
    <property type="entry name" value="Concanavalin A-like lectins/glucanases"/>
    <property type="match status" value="2"/>
</dbReference>
<feature type="compositionally biased region" description="Low complexity" evidence="7">
    <location>
        <begin position="2774"/>
        <end position="2783"/>
    </location>
</feature>
<dbReference type="SMART" id="SM00112">
    <property type="entry name" value="CA"/>
    <property type="match status" value="2"/>
</dbReference>
<dbReference type="Gene3D" id="2.60.40.3440">
    <property type="match status" value="2"/>
</dbReference>
<sequence>MFDVAAAATAAEVKQEQVAQEQADAAVAGDSAGGEAQASIDSQDLLQAISTFMPNESRTEVVFVDPTVPNYQDLLSGMDLTIEVIVLDGGQDGIEQIASALTGRTGIDAIHVISHGDAGTLQLGTGTLTTESMTGQYADELATIKQALSEQADFMVYGCDFAEGVVGQAAATLLSELTGADVAASTDATGFAGLGGDWVLESQTGSIETQLVVRDDVQMDWVGLLDISTGLLGQWTFDSNATDSSGNSNDGTLTNGAAINTTTSTNIVGAGKLSLDGTNDYVDLTAHLTDFSGLTQGTISAWVKTTSTSGVIFASNDIADSASGTVLWVNGGRLGFAVYENNTALLDVRTTASINDGNWHLVTVTNGTSGNKLYIDGVQAGVTYNTGSSATNRFFDDVTGEDKLYIGRDQRSGGSTYFNGTIDDVRAYNRVLTSGDVAQLYATSNDAPLNALPSTQSTNEDTNLVFSSGNGNQISITDPDSSGANFEVTVSVTNGSLTLAGTTGLTFTSGDGTTDTTMTFRGTVANINTALNGLTYAPTSDYNGGATLTVATLDSTLVSLDIDANLQARYTFEGTANDVAPGTAQNGTLGGNATYVTDGTRGQVLSLDGVDDYMQIAGRFGDPANVTLAAWVNLTAADSLGSHVISLGDSVLLTVDEPSVGNGVSGVYYNGSTWVKLPSGQFIAGTGWHHVAYTFDDTNNTNTLYIDGAVVATATAAASISYTQGANSFIGKHGNGQTAFDFNGQIDDARVYDRALTAGEVASLAADLSLTDTDTVAITVMPVNDAPTITNLNGDSLAYSEGDGAVVIEQAGNALVADIDSSNFDTGTLTISIPSGGDSTEDVLSIRDQGTGVGQIGVSGSTVTYGGVTIGTFTGGSNGTNLVITLNSSATPTAVTALIKNITYANTDAASPTTGARTVRYVLTDGDGGTSANYDTTVTVSAVNDAPVLALDSTNLLTNGSFESGGAGWTGNSGVEATTSPWDYGIPAPPDGTGFLEVECVNAPAGTESYVEQTFTTVVGQTYAVSLSAITRMDVNVQDRGALSINGVEIGQFTTGTSWQDYAVSFTATSTSSTLQIISKGSLSGVAPLAGDAGGLVIDHVQVVAVQTAAAYTEGGAPVVLAGTARVFDAELSGLNTFSGATLTLARNGGADAEDIFSATGTLSLSSGNLIVSGTTIGTYTNSSGTLQVTFNASATNTLVNSAMQQIAYSNSSDAPPASAQIDWTFSDGNNGSQGSGGALSATGSTTVTITPVNDAPTITNLSGDGLSYSEGAGAVVIEQGGNALVADVDSTNFDTGTLTVSFAAGSDSVEDVLSIRNQGTSAGQIGVSGWNITYGGTTIGTFTGGSSGSNLVITFNSNATSTAVTALVQNITYENTDTAAPTTGARTVRYVLTDGDGGTSANYDTTVTVSSVNDAPTFGVGDGQATTSFGSGWEFGKETILQPDGKILVAGYSDSGGSDDFSLTRYNADGTLDTSFGGGDGIALAGIIGRAETAVLQPDGKIVLSGYTTNGGYQVCLVRFNVDGTLDTSFGGGDGIASSGVYGSAKDVALQTDGKFLVAADLSNNNFNLMRFNSDGSLDTSYGGGSGYVSTDLAGSTDRADSLTIQSDGKVVLAGFGFNGTSFDFALVRYNTDGTLDTSFNGTGKVLTDFGGNSSDTGNEVRVQADGKIVVAGWSDTGGTNDVAIARYNANGTLDTGFGTGGQVILNLGGNDLAEGLTIQADGKILVTGTAGINGNDFGLVRLNPDGSLDTTFSGDGIVTTDYTASSDDRAYSVVVQSDGHIVVSGTSKVGALGEYNYALTRYTSTGALDTTLDPVNTLDGTPTFTEGGSPVVLDGDVQIVDAELSALNNFNGATLTLTRNGGANAEDVFSSSGTLSSITAASGNVVVGGTTIGTYTNSGGTLVFTFNSNATNSLVNSVMQQIAYSNSSEAPPSSAQINWTFNDGNTGAQGSGGALTATGSTTVTITAVNDAPTITNLAGDSLAYIEGDGAVVIDQGSNALVTDLDSANFNTGTLTVSIPVGAEPTEDVLTIRNQGTGAGQIGVSGFDVSYEGMTIGTFTGGAGGTDLVVTLNGNATATAVTALVKNITYEDINTDSPAEGGFTIRFVLTDGDGGTSGNYDVSVLVSGVNDAPTDLTLSANTVAENAANGTVVGTATGTDPDTGDTKIYSFTDSAGGRFAINSSTGEITVADGSLLNYEAATSHAVTVRVTDSGGLTYDETFTINLTNVNETPTGTDATVTINEDSSHILTTANLGFSDVDAGDSLSAVRIDTLPGAGSLTLSGVAVTAGQVITVADITASNLVFTPAADANGIGYASFTFSVRDSNNAYDAVLNTLTFNVTAVNDATVVTGGTSGTGPEDTTVTGTLTATDAEGLSDGTVFSVTTAATNGTASIDPATGLWSYSPNADWNGADSFTVTITDDAGNTATQVISVTVTPVADIINDSLTTAEDTAISANVLTGTNGATADSFEGTPVLTSVTQGANGSVTFLANGTVTYTPTANFTGSDSFTYTITSGGVTETATVTVNVTAVNDPPVVTVNSGSTVAEGGTDTIDVSELVVTDVEQTGAQLSYSIGTGPLYGRLELTTAPGISATTFTQDDIAANRLIYIHDGSETTSDSFTFTVNDGAGGSLGPTTVTLTITPVNDTPTISSDGGGAIASLNVAENVSAVTIVTGADVDLPAQALSYSISGGVDQVLFTINTTTGDLSFTAPPDFEVATDANGDNVYVVQVRVTDSQGASTTQTIQVTVTDVAESVPPSPPPAPTVPPVLVSPIPLPSDGGPTPGPGTSPPAGPVIPGNKGPAPVPGPLGLTVPPLEVRSISQGSFMPVPPPNRPVERVPEESKQPTADERETPLFLVNDDQGRPLFSVLPVEPVPTLEPDPPARIPSVSDLLMAKLDEMTVSLEQAVSVSQERHELMARVAAVTGTTLSVGFVAWALRSGAILASCLATMPAWRHFDPLPVVKLTRSERKHRRDETARAQQQEAAEFKGLNRVLDDKPPLKRTA</sequence>
<evidence type="ECO:0000259" key="9">
    <source>
        <dbReference type="PROSITE" id="PS50268"/>
    </source>
</evidence>
<name>A0A0S4L291_9BACT</name>
<reference evidence="10 11" key="1">
    <citation type="submission" date="2015-10" db="EMBL/GenBank/DDBJ databases">
        <authorList>
            <person name="Gilbert D.G."/>
        </authorList>
    </citation>
    <scope>NUCLEOTIDE SEQUENCE [LARGE SCALE GENOMIC DNA]</scope>
    <source>
        <strain evidence="10">COMA1</strain>
    </source>
</reference>
<dbReference type="InterPro" id="IPR050174">
    <property type="entry name" value="Protocadherin/Cadherin-CA"/>
</dbReference>
<dbReference type="PROSITE" id="PS51854">
    <property type="entry name" value="CSPG"/>
    <property type="match status" value="1"/>
</dbReference>
<dbReference type="InterPro" id="IPR025592">
    <property type="entry name" value="DUF4347"/>
</dbReference>
<evidence type="ECO:0000256" key="3">
    <source>
        <dbReference type="ARBA" id="ARBA00022729"/>
    </source>
</evidence>
<organism evidence="10 11">
    <name type="scientific">Candidatus Nitrospira nitrosa</name>
    <dbReference type="NCBI Taxonomy" id="1742972"/>
    <lineage>
        <taxon>Bacteria</taxon>
        <taxon>Pseudomonadati</taxon>
        <taxon>Nitrospirota</taxon>
        <taxon>Nitrospiria</taxon>
        <taxon>Nitrospirales</taxon>
        <taxon>Nitrospiraceae</taxon>
        <taxon>Nitrospira</taxon>
    </lineage>
</organism>
<dbReference type="Gene3D" id="2.80.10.50">
    <property type="match status" value="3"/>
</dbReference>
<feature type="domain" description="Cadherin" evidence="9">
    <location>
        <begin position="2665"/>
        <end position="2768"/>
    </location>
</feature>
<evidence type="ECO:0000259" key="8">
    <source>
        <dbReference type="PROSITE" id="PS50025"/>
    </source>
</evidence>
<dbReference type="GO" id="GO:0005509">
    <property type="term" value="F:calcium ion binding"/>
    <property type="evidence" value="ECO:0007669"/>
    <property type="project" value="InterPro"/>
</dbReference>
<proteinExistence type="predicted"/>
<dbReference type="STRING" id="1742972.COMA1_10282"/>
<feature type="compositionally biased region" description="Basic and acidic residues" evidence="7">
    <location>
        <begin position="2837"/>
        <end position="2851"/>
    </location>
</feature>
<dbReference type="RefSeq" id="WP_176697768.1">
    <property type="nucleotide sequence ID" value="NZ_CZQA01000001.1"/>
</dbReference>
<dbReference type="EMBL" id="CZQA01000001">
    <property type="protein sequence ID" value="CUS31820.1"/>
    <property type="molecule type" value="Genomic_DNA"/>
</dbReference>
<dbReference type="SUPFAM" id="SSF49785">
    <property type="entry name" value="Galactose-binding domain-like"/>
    <property type="match status" value="1"/>
</dbReference>
<gene>
    <name evidence="10" type="ORF">COMA1_10282</name>
</gene>
<dbReference type="InterPro" id="IPR008979">
    <property type="entry name" value="Galactose-bd-like_sf"/>
</dbReference>
<feature type="domain" description="Laminin G" evidence="8">
    <location>
        <begin position="271"/>
        <end position="455"/>
    </location>
</feature>
<keyword evidence="2" id="KW-0812">Transmembrane</keyword>
<dbReference type="CDD" id="cd11304">
    <property type="entry name" value="Cadherin_repeat"/>
    <property type="match status" value="2"/>
</dbReference>
<dbReference type="Gene3D" id="2.60.120.200">
    <property type="match status" value="2"/>
</dbReference>
<feature type="region of interest" description="Disordered" evidence="7">
    <location>
        <begin position="2827"/>
        <end position="2851"/>
    </location>
</feature>
<dbReference type="Pfam" id="PF00028">
    <property type="entry name" value="Cadherin"/>
    <property type="match status" value="2"/>
</dbReference>
<dbReference type="PRINTS" id="PR00205">
    <property type="entry name" value="CADHERIN"/>
</dbReference>
<evidence type="ECO:0000256" key="1">
    <source>
        <dbReference type="ARBA" id="ARBA00004167"/>
    </source>
</evidence>
<protein>
    <submittedName>
        <fullName evidence="10">Uncharacterized protein</fullName>
    </submittedName>
</protein>
<dbReference type="Gene3D" id="2.60.40.60">
    <property type="entry name" value="Cadherins"/>
    <property type="match status" value="2"/>
</dbReference>
<feature type="compositionally biased region" description="Basic and acidic residues" evidence="7">
    <location>
        <begin position="2996"/>
        <end position="3007"/>
    </location>
</feature>
<dbReference type="NCBIfam" id="TIGR02608">
    <property type="entry name" value="delta_60_rpt"/>
    <property type="match status" value="7"/>
</dbReference>
<feature type="domain" description="Cadherin" evidence="9">
    <location>
        <begin position="2143"/>
        <end position="2236"/>
    </location>
</feature>
<feature type="compositionally biased region" description="Pro residues" evidence="7">
    <location>
        <begin position="2785"/>
        <end position="2796"/>
    </location>
</feature>
<keyword evidence="3" id="KW-0732">Signal</keyword>
<dbReference type="Pfam" id="PF16184">
    <property type="entry name" value="Cadherin_3"/>
    <property type="match status" value="1"/>
</dbReference>